<accession>C0CWM1</accession>
<dbReference type="AlphaFoldDB" id="C0CWM1"/>
<protein>
    <submittedName>
        <fullName evidence="1">Uncharacterized protein</fullName>
    </submittedName>
</protein>
<dbReference type="HOGENOM" id="CLU_2407971_0_0_9"/>
<evidence type="ECO:0000313" key="2">
    <source>
        <dbReference type="Proteomes" id="UP000004756"/>
    </source>
</evidence>
<organism evidence="1 2">
    <name type="scientific">[Clostridium] asparagiforme DSM 15981</name>
    <dbReference type="NCBI Taxonomy" id="518636"/>
    <lineage>
        <taxon>Bacteria</taxon>
        <taxon>Bacillati</taxon>
        <taxon>Bacillota</taxon>
        <taxon>Clostridia</taxon>
        <taxon>Lachnospirales</taxon>
        <taxon>Lachnospiraceae</taxon>
        <taxon>Enterocloster</taxon>
    </lineage>
</organism>
<name>C0CWM1_9FIRM</name>
<dbReference type="Proteomes" id="UP000004756">
    <property type="component" value="Unassembled WGS sequence"/>
</dbReference>
<gene>
    <name evidence="1" type="ORF">CLOSTASPAR_01387</name>
</gene>
<sequence length="92" mass="11035">MPLLLSTGFQIFFRSIFPQPPPRSSKIIKEFFLKLLEFQKWIDYNIDVIKKEQPPHTRGWPITKIEIPPSQRPSIQGWFFYAHFWDLKNATD</sequence>
<keyword evidence="2" id="KW-1185">Reference proteome</keyword>
<reference evidence="1 2" key="2">
    <citation type="submission" date="2009-02" db="EMBL/GenBank/DDBJ databases">
        <title>Draft genome sequence of Clostridium asparagiforme (DSM 15981).</title>
        <authorList>
            <person name="Sudarsanam P."/>
            <person name="Ley R."/>
            <person name="Guruge J."/>
            <person name="Turnbaugh P.J."/>
            <person name="Mahowald M."/>
            <person name="Liep D."/>
            <person name="Gordon J."/>
        </authorList>
    </citation>
    <scope>NUCLEOTIDE SEQUENCE [LARGE SCALE GENOMIC DNA]</scope>
    <source>
        <strain evidence="1 2">DSM 15981</strain>
    </source>
</reference>
<comment type="caution">
    <text evidence="1">The sequence shown here is derived from an EMBL/GenBank/DDBJ whole genome shotgun (WGS) entry which is preliminary data.</text>
</comment>
<reference evidence="1 2" key="1">
    <citation type="submission" date="2009-01" db="EMBL/GenBank/DDBJ databases">
        <authorList>
            <person name="Fulton L."/>
            <person name="Clifton S."/>
            <person name="Fulton B."/>
            <person name="Xu J."/>
            <person name="Minx P."/>
            <person name="Pepin K.H."/>
            <person name="Johnson M."/>
            <person name="Bhonagiri V."/>
            <person name="Nash W.E."/>
            <person name="Mardis E.R."/>
            <person name="Wilson R.K."/>
        </authorList>
    </citation>
    <scope>NUCLEOTIDE SEQUENCE [LARGE SCALE GENOMIC DNA]</scope>
    <source>
        <strain evidence="1 2">DSM 15981</strain>
    </source>
</reference>
<evidence type="ECO:0000313" key="1">
    <source>
        <dbReference type="EMBL" id="EEG56541.1"/>
    </source>
</evidence>
<dbReference type="EMBL" id="ACCJ01000059">
    <property type="protein sequence ID" value="EEG56541.1"/>
    <property type="molecule type" value="Genomic_DNA"/>
</dbReference>
<proteinExistence type="predicted"/>